<comment type="caution">
    <text evidence="3">The sequence shown here is derived from an EMBL/GenBank/DDBJ whole genome shotgun (WGS) entry which is preliminary data.</text>
</comment>
<dbReference type="Proteomes" id="UP001392437">
    <property type="component" value="Unassembled WGS sequence"/>
</dbReference>
<evidence type="ECO:0000259" key="2">
    <source>
        <dbReference type="Pfam" id="PF14420"/>
    </source>
</evidence>
<gene>
    <name evidence="3" type="ORF">PG999_002735</name>
</gene>
<evidence type="ECO:0000313" key="4">
    <source>
        <dbReference type="Proteomes" id="UP001392437"/>
    </source>
</evidence>
<sequence>MAAPIKQIRWARPRVDWTNEVREIITELYQKQGRPLKEVAKIMQAEHGFNATETMYKKRIKRWGLRKNLRHSDATTASRGEAAADEADSGRRDVEIRARRPHCVRAQAPATDCQKTQRGQADKVLELSHPSHLQNGMVPPTGIRLQATVGPSTLKAPDVVRLPEETMHMLREYVARGVQTGAWKIQEEWLQDEERRFDGAGSRAKVGNWAGLAEAGIQLLNQHRTKAAFRAFHVLFSKYRLLLRDRRLFANLFPLTLTVIVNLTYHHPELGKALARHIHQLCVIIQPLHFPLHDRLMKQLCLMDSETSCLAARHLSDFYMDELESYSGPSQSIITNMGSMAPCLAFHDVGNPQIFIDRAEHLLARLKSRGEDHSYAARYVKGIFAWLHFHTGEVDRAWKLTAEFLSRPFTVEETEAATRSGDRMRYEATCYHLRVHIAVLAGDREECLRLVPLAVRHFVDSFGWTSILTVLSHVEMTRQMKEIHGEEAVAQQMLDDMQAGIEAYCHAEMREDDIGNDQGVP</sequence>
<evidence type="ECO:0000313" key="3">
    <source>
        <dbReference type="EMBL" id="KAK8130355.1"/>
    </source>
</evidence>
<evidence type="ECO:0000256" key="1">
    <source>
        <dbReference type="SAM" id="MobiDB-lite"/>
    </source>
</evidence>
<dbReference type="InterPro" id="IPR025676">
    <property type="entry name" value="Clr5_dom"/>
</dbReference>
<feature type="domain" description="Clr5" evidence="2">
    <location>
        <begin position="19"/>
        <end position="67"/>
    </location>
</feature>
<organism evidence="3 4">
    <name type="scientific">Apiospora kogelbergensis</name>
    <dbReference type="NCBI Taxonomy" id="1337665"/>
    <lineage>
        <taxon>Eukaryota</taxon>
        <taxon>Fungi</taxon>
        <taxon>Dikarya</taxon>
        <taxon>Ascomycota</taxon>
        <taxon>Pezizomycotina</taxon>
        <taxon>Sordariomycetes</taxon>
        <taxon>Xylariomycetidae</taxon>
        <taxon>Amphisphaeriales</taxon>
        <taxon>Apiosporaceae</taxon>
        <taxon>Apiospora</taxon>
    </lineage>
</organism>
<dbReference type="Pfam" id="PF14420">
    <property type="entry name" value="Clr5"/>
    <property type="match status" value="1"/>
</dbReference>
<dbReference type="PANTHER" id="PTHR38788:SF3">
    <property type="entry name" value="CLR5 DOMAIN-CONTAINING PROTEIN"/>
    <property type="match status" value="1"/>
</dbReference>
<dbReference type="EMBL" id="JAQQWP010000002">
    <property type="protein sequence ID" value="KAK8130355.1"/>
    <property type="molecule type" value="Genomic_DNA"/>
</dbReference>
<accession>A0AAW0R9B1</accession>
<reference evidence="3 4" key="1">
    <citation type="submission" date="2023-01" db="EMBL/GenBank/DDBJ databases">
        <title>Analysis of 21 Apiospora genomes using comparative genomics revels a genus with tremendous synthesis potential of carbohydrate active enzymes and secondary metabolites.</title>
        <authorList>
            <person name="Sorensen T."/>
        </authorList>
    </citation>
    <scope>NUCLEOTIDE SEQUENCE [LARGE SCALE GENOMIC DNA]</scope>
    <source>
        <strain evidence="3 4">CBS 117206</strain>
    </source>
</reference>
<dbReference type="PANTHER" id="PTHR38788">
    <property type="entry name" value="CLR5 DOMAIN-CONTAINING PROTEIN"/>
    <property type="match status" value="1"/>
</dbReference>
<feature type="region of interest" description="Disordered" evidence="1">
    <location>
        <begin position="71"/>
        <end position="94"/>
    </location>
</feature>
<proteinExistence type="predicted"/>
<dbReference type="AlphaFoldDB" id="A0AAW0R9B1"/>
<name>A0AAW0R9B1_9PEZI</name>
<keyword evidence="4" id="KW-1185">Reference proteome</keyword>
<protein>
    <recommendedName>
        <fullName evidence="2">Clr5 domain-containing protein</fullName>
    </recommendedName>
</protein>